<organism evidence="1 2">
    <name type="scientific">Puccinia sorghi</name>
    <dbReference type="NCBI Taxonomy" id="27349"/>
    <lineage>
        <taxon>Eukaryota</taxon>
        <taxon>Fungi</taxon>
        <taxon>Dikarya</taxon>
        <taxon>Basidiomycota</taxon>
        <taxon>Pucciniomycotina</taxon>
        <taxon>Pucciniomycetes</taxon>
        <taxon>Pucciniales</taxon>
        <taxon>Pucciniaceae</taxon>
        <taxon>Puccinia</taxon>
    </lineage>
</organism>
<comment type="caution">
    <text evidence="1">The sequence shown here is derived from an EMBL/GenBank/DDBJ whole genome shotgun (WGS) entry which is preliminary data.</text>
</comment>
<dbReference type="VEuPathDB" id="FungiDB:VP01_173g3"/>
<dbReference type="AlphaFoldDB" id="A0A0L6VH25"/>
<protein>
    <submittedName>
        <fullName evidence="1">Uncharacterized protein</fullName>
    </submittedName>
</protein>
<proteinExistence type="predicted"/>
<reference evidence="1 2" key="1">
    <citation type="submission" date="2015-08" db="EMBL/GenBank/DDBJ databases">
        <title>Next Generation Sequencing and Analysis of the Genome of Puccinia sorghi L Schw, the Causal Agent of Maize Common Rust.</title>
        <authorList>
            <person name="Rochi L."/>
            <person name="Burguener G."/>
            <person name="Darino M."/>
            <person name="Turjanski A."/>
            <person name="Kreff E."/>
            <person name="Dieguez M.J."/>
            <person name="Sacco F."/>
        </authorList>
    </citation>
    <scope>NUCLEOTIDE SEQUENCE [LARGE SCALE GENOMIC DNA]</scope>
    <source>
        <strain evidence="1 2">RO10H11247</strain>
    </source>
</reference>
<evidence type="ECO:0000313" key="2">
    <source>
        <dbReference type="Proteomes" id="UP000037035"/>
    </source>
</evidence>
<evidence type="ECO:0000313" key="1">
    <source>
        <dbReference type="EMBL" id="KNZ59400.1"/>
    </source>
</evidence>
<gene>
    <name evidence="1" type="ORF">VP01_173g3</name>
</gene>
<sequence length="455" mass="54811">MAPCNDLKVFWYLRKLLKHKKAVKNKSKSMIFFQFDFFLQNSQQFETKWCNLYWVRFNKSPLLGGFKLLKVWEKKFKMTQMHCFAIRKKIFRKPAVKFDLQPPFAYCKLVTQPTQTSTTISSGSRKFHNLEEINTYIYIRIPCGSRNQFQVHKWGLWVKFLKCGIYFHSFFWGSNCNKFDDDNFYSYNFHGEKFNGKFHFSKKKKYFNIFAMDFVQFNFVSHTFNSFKHNGTYKMHFLFSQTHQFKYLEITSDQFPIKHEDLSCFSHKTTYEKCIEIIWNYNSNLFYNTVKGIDEFRKVNFDAMKNMEQHNYSTRFFENQPCKEYYEIILWKAGILTGLGTSILLIGLSQILIFQNQAKPLAWAYQQTSTQRYKYWIKLKENDCNPTSKILKKKSNSLVGEREGEKLMYEILRSWFMVIIKVFSHMLYSRTRNLNYLRSHVVKFVQLNSAEIWCS</sequence>
<keyword evidence="2" id="KW-1185">Reference proteome</keyword>
<accession>A0A0L6VH25</accession>
<name>A0A0L6VH25_9BASI</name>
<dbReference type="Proteomes" id="UP000037035">
    <property type="component" value="Unassembled WGS sequence"/>
</dbReference>
<dbReference type="EMBL" id="LAVV01006548">
    <property type="protein sequence ID" value="KNZ59400.1"/>
    <property type="molecule type" value="Genomic_DNA"/>
</dbReference>